<evidence type="ECO:0000313" key="2">
    <source>
        <dbReference type="EMBL" id="OOK68615.1"/>
    </source>
</evidence>
<organism evidence="2 3">
    <name type="scientific">Mycobacterium kansasii</name>
    <dbReference type="NCBI Taxonomy" id="1768"/>
    <lineage>
        <taxon>Bacteria</taxon>
        <taxon>Bacillati</taxon>
        <taxon>Actinomycetota</taxon>
        <taxon>Actinomycetes</taxon>
        <taxon>Mycobacteriales</taxon>
        <taxon>Mycobacteriaceae</taxon>
        <taxon>Mycobacterium</taxon>
    </lineage>
</organism>
<sequence length="72" mass="7935">MLVISSSFRRYGRTSSLSNAAGKASVFGGQPYHDLDVTLNARSDLANCRNQLAHSDADDHRRGPMRQRSTGR</sequence>
<reference evidence="2 3" key="1">
    <citation type="submission" date="2017-02" db="EMBL/GenBank/DDBJ databases">
        <title>Complete genome sequences of Mycobacterium kansasii strains isolated from rhesus macaques.</title>
        <authorList>
            <person name="Panda A."/>
            <person name="Nagaraj S."/>
            <person name="Zhao X."/>
            <person name="Tettelin H."/>
            <person name="Detolla L.J."/>
        </authorList>
    </citation>
    <scope>NUCLEOTIDE SEQUENCE [LARGE SCALE GENOMIC DNA]</scope>
    <source>
        <strain evidence="2 3">11-3813</strain>
    </source>
</reference>
<feature type="compositionally biased region" description="Basic residues" evidence="1">
    <location>
        <begin position="63"/>
        <end position="72"/>
    </location>
</feature>
<dbReference type="AlphaFoldDB" id="A0A1V3WNT7"/>
<protein>
    <submittedName>
        <fullName evidence="2">Uncharacterized protein</fullName>
    </submittedName>
</protein>
<proteinExistence type="predicted"/>
<dbReference type="EMBL" id="MVBM01000007">
    <property type="protein sequence ID" value="OOK68615.1"/>
    <property type="molecule type" value="Genomic_DNA"/>
</dbReference>
<name>A0A1V3WNT7_MYCKA</name>
<comment type="caution">
    <text evidence="2">The sequence shown here is derived from an EMBL/GenBank/DDBJ whole genome shotgun (WGS) entry which is preliminary data.</text>
</comment>
<evidence type="ECO:0000313" key="3">
    <source>
        <dbReference type="Proteomes" id="UP000189229"/>
    </source>
</evidence>
<dbReference type="Proteomes" id="UP000189229">
    <property type="component" value="Unassembled WGS sequence"/>
</dbReference>
<evidence type="ECO:0000256" key="1">
    <source>
        <dbReference type="SAM" id="MobiDB-lite"/>
    </source>
</evidence>
<gene>
    <name evidence="2" type="ORF">BZL30_6819</name>
</gene>
<feature type="region of interest" description="Disordered" evidence="1">
    <location>
        <begin position="51"/>
        <end position="72"/>
    </location>
</feature>
<accession>A0A1V3WNT7</accession>